<gene>
    <name evidence="2" type="ORF">AMECASPLE_039389</name>
</gene>
<dbReference type="Proteomes" id="UP001469553">
    <property type="component" value="Unassembled WGS sequence"/>
</dbReference>
<accession>A0ABV0ZW38</accession>
<evidence type="ECO:0000313" key="2">
    <source>
        <dbReference type="EMBL" id="MEQ2309498.1"/>
    </source>
</evidence>
<evidence type="ECO:0000256" key="1">
    <source>
        <dbReference type="SAM" id="SignalP"/>
    </source>
</evidence>
<comment type="caution">
    <text evidence="2">The sequence shown here is derived from an EMBL/GenBank/DDBJ whole genome shotgun (WGS) entry which is preliminary data.</text>
</comment>
<feature type="signal peptide" evidence="1">
    <location>
        <begin position="1"/>
        <end position="19"/>
    </location>
</feature>
<organism evidence="2 3">
    <name type="scientific">Ameca splendens</name>
    <dbReference type="NCBI Taxonomy" id="208324"/>
    <lineage>
        <taxon>Eukaryota</taxon>
        <taxon>Metazoa</taxon>
        <taxon>Chordata</taxon>
        <taxon>Craniata</taxon>
        <taxon>Vertebrata</taxon>
        <taxon>Euteleostomi</taxon>
        <taxon>Actinopterygii</taxon>
        <taxon>Neopterygii</taxon>
        <taxon>Teleostei</taxon>
        <taxon>Neoteleostei</taxon>
        <taxon>Acanthomorphata</taxon>
        <taxon>Ovalentaria</taxon>
        <taxon>Atherinomorphae</taxon>
        <taxon>Cyprinodontiformes</taxon>
        <taxon>Goodeidae</taxon>
        <taxon>Ameca</taxon>
    </lineage>
</organism>
<keyword evidence="1" id="KW-0732">Signal</keyword>
<proteinExistence type="predicted"/>
<feature type="chain" id="PRO_5046868193" evidence="1">
    <location>
        <begin position="20"/>
        <end position="121"/>
    </location>
</feature>
<name>A0ABV0ZW38_9TELE</name>
<reference evidence="2 3" key="1">
    <citation type="submission" date="2021-06" db="EMBL/GenBank/DDBJ databases">
        <authorList>
            <person name="Palmer J.M."/>
        </authorList>
    </citation>
    <scope>NUCLEOTIDE SEQUENCE [LARGE SCALE GENOMIC DNA]</scope>
    <source>
        <strain evidence="2 3">AS_MEX2019</strain>
        <tissue evidence="2">Muscle</tissue>
    </source>
</reference>
<protein>
    <submittedName>
        <fullName evidence="2">Uncharacterized protein</fullName>
    </submittedName>
</protein>
<sequence length="121" mass="12828">MGLGALVCASSLLVAACQGLGPWALSGLLGSDVIPGSRISGLHGWTSSVVGSHRQGLWARRCSSLRVVVVVPVVVLLGQVFGSSHSLLHIFMEKPCIHKNTHTQTHRSLDSGVNRYTSVLF</sequence>
<dbReference type="EMBL" id="JAHRIP010074041">
    <property type="protein sequence ID" value="MEQ2309498.1"/>
    <property type="molecule type" value="Genomic_DNA"/>
</dbReference>
<evidence type="ECO:0000313" key="3">
    <source>
        <dbReference type="Proteomes" id="UP001469553"/>
    </source>
</evidence>
<keyword evidence="3" id="KW-1185">Reference proteome</keyword>